<proteinExistence type="inferred from homology"/>
<comment type="subcellular location">
    <subcellularLocation>
        <location evidence="1">Membrane</location>
        <topology evidence="1">Multi-pass membrane protein</topology>
    </subcellularLocation>
</comment>
<feature type="transmembrane region" description="Helical" evidence="9">
    <location>
        <begin position="529"/>
        <end position="549"/>
    </location>
</feature>
<evidence type="ECO:0000256" key="7">
    <source>
        <dbReference type="ARBA" id="ARBA00022989"/>
    </source>
</evidence>
<feature type="domain" description="ABC transporter" evidence="10">
    <location>
        <begin position="1"/>
        <end position="206"/>
    </location>
</feature>
<evidence type="ECO:0000256" key="8">
    <source>
        <dbReference type="ARBA" id="ARBA00023136"/>
    </source>
</evidence>
<feature type="transmembrane region" description="Helical" evidence="9">
    <location>
        <begin position="391"/>
        <end position="410"/>
    </location>
</feature>
<name>A0A087TUA7_STEMI</name>
<reference evidence="11 12" key="1">
    <citation type="submission" date="2013-11" db="EMBL/GenBank/DDBJ databases">
        <title>Genome sequencing of Stegodyphus mimosarum.</title>
        <authorList>
            <person name="Bechsgaard J."/>
        </authorList>
    </citation>
    <scope>NUCLEOTIDE SEQUENCE [LARGE SCALE GENOMIC DNA]</scope>
</reference>
<keyword evidence="3" id="KW-0813">Transport</keyword>
<evidence type="ECO:0000256" key="3">
    <source>
        <dbReference type="ARBA" id="ARBA00022448"/>
    </source>
</evidence>
<dbReference type="Pfam" id="PF01061">
    <property type="entry name" value="ABC2_membrane"/>
    <property type="match status" value="1"/>
</dbReference>
<organism evidence="11 12">
    <name type="scientific">Stegodyphus mimosarum</name>
    <name type="common">African social velvet spider</name>
    <dbReference type="NCBI Taxonomy" id="407821"/>
    <lineage>
        <taxon>Eukaryota</taxon>
        <taxon>Metazoa</taxon>
        <taxon>Ecdysozoa</taxon>
        <taxon>Arthropoda</taxon>
        <taxon>Chelicerata</taxon>
        <taxon>Arachnida</taxon>
        <taxon>Araneae</taxon>
        <taxon>Araneomorphae</taxon>
        <taxon>Entelegynae</taxon>
        <taxon>Eresoidea</taxon>
        <taxon>Eresidae</taxon>
        <taxon>Stegodyphus</taxon>
    </lineage>
</organism>
<dbReference type="InterPro" id="IPR043926">
    <property type="entry name" value="ABCG_dom"/>
</dbReference>
<evidence type="ECO:0000313" key="12">
    <source>
        <dbReference type="Proteomes" id="UP000054359"/>
    </source>
</evidence>
<keyword evidence="12" id="KW-1185">Reference proteome</keyword>
<keyword evidence="8 9" id="KW-0472">Membrane</keyword>
<evidence type="ECO:0000256" key="2">
    <source>
        <dbReference type="ARBA" id="ARBA00005814"/>
    </source>
</evidence>
<dbReference type="EMBL" id="KK116762">
    <property type="protein sequence ID" value="KFM68696.1"/>
    <property type="molecule type" value="Genomic_DNA"/>
</dbReference>
<feature type="transmembrane region" description="Helical" evidence="9">
    <location>
        <begin position="422"/>
        <end position="443"/>
    </location>
</feature>
<keyword evidence="7 9" id="KW-1133">Transmembrane helix</keyword>
<dbReference type="FunFam" id="3.40.50.300:FF:001276">
    <property type="entry name" value="Uncharacterized protein, isoform A"/>
    <property type="match status" value="1"/>
</dbReference>
<dbReference type="InterPro" id="IPR027417">
    <property type="entry name" value="P-loop_NTPase"/>
</dbReference>
<dbReference type="Pfam" id="PF19055">
    <property type="entry name" value="ABC2_membrane_7"/>
    <property type="match status" value="1"/>
</dbReference>
<dbReference type="PROSITE" id="PS00211">
    <property type="entry name" value="ABC_TRANSPORTER_1"/>
    <property type="match status" value="1"/>
</dbReference>
<dbReference type="PANTHER" id="PTHR48041">
    <property type="entry name" value="ABC TRANSPORTER G FAMILY MEMBER 28"/>
    <property type="match status" value="1"/>
</dbReference>
<dbReference type="InterPro" id="IPR003439">
    <property type="entry name" value="ABC_transporter-like_ATP-bd"/>
</dbReference>
<evidence type="ECO:0000256" key="6">
    <source>
        <dbReference type="ARBA" id="ARBA00022840"/>
    </source>
</evidence>
<dbReference type="GO" id="GO:0140359">
    <property type="term" value="F:ABC-type transporter activity"/>
    <property type="evidence" value="ECO:0007669"/>
    <property type="project" value="InterPro"/>
</dbReference>
<evidence type="ECO:0000259" key="10">
    <source>
        <dbReference type="PROSITE" id="PS50893"/>
    </source>
</evidence>
<evidence type="ECO:0000256" key="5">
    <source>
        <dbReference type="ARBA" id="ARBA00022741"/>
    </source>
</evidence>
<dbReference type="SMART" id="SM00382">
    <property type="entry name" value="AAA"/>
    <property type="match status" value="1"/>
</dbReference>
<dbReference type="InterPro" id="IPR050352">
    <property type="entry name" value="ABCG_transporters"/>
</dbReference>
<evidence type="ECO:0000313" key="11">
    <source>
        <dbReference type="EMBL" id="KFM68696.1"/>
    </source>
</evidence>
<feature type="non-terminal residue" evidence="11">
    <location>
        <position position="648"/>
    </location>
</feature>
<evidence type="ECO:0000256" key="4">
    <source>
        <dbReference type="ARBA" id="ARBA00022692"/>
    </source>
</evidence>
<keyword evidence="4 9" id="KW-0812">Transmembrane</keyword>
<feature type="transmembrane region" description="Helical" evidence="9">
    <location>
        <begin position="464"/>
        <end position="488"/>
    </location>
</feature>
<dbReference type="InterPro" id="IPR017871">
    <property type="entry name" value="ABC_transporter-like_CS"/>
</dbReference>
<sequence>MGPSGSGKTTLLNAIGGRVHMDSGLVTMNGEELNKQLRRKICYVLQQDVFFTDLTLRQTLIYSALLRLPDTMPYSEKIRHVECIIDVLDLRSCQDTIIGDMLKRGLSGGEKKRANIACELLQNPSLMLLDEPTSGLDSCTAHSLMLSLKRLASENKSLVVTVHQPSSQIFYMFDRLLLLCNGQVAYFGDARKVVDFFSHLGMQISAHYNPADFIMEQVKKGAEVQEKIITAAIEQRKDPDYPKELQEDFYCPSVVIDSSAPYGGNGKSVECLHCHRQMWPDLNHRNEDSCEPCSHSLVWNMPHESVDHTQPVELRVMIDPDKKLPTVYSKVESRDDDDSGRSSWSEVASSTFSSEVDLKEERKWPTSFWTQLKVLTQRNFMEARSRMLSKLNWVQTIGLGIVCGLIWYQIPRVESSIADIKGWMFFGTTYWMLFALFGSLISFPPEREVINKERASGAYRLSAYYIAKMIGELPLVITLPTAFHLISYPMMGFHSIQTFFSLWGFLLLSTVVAQSVGLFVGASCVDLQVSVTVSALFSLSTMLFGGYYASSLPPWLQWLQYFSMVHYAFQNMQIVEFGGGPPIRCAERNSLYEICRKSNTTTFIPVDHIVHQQGQPLSMWINTVILLLFLVVFRLMGYAVLRYVRKPK</sequence>
<dbReference type="GO" id="GO:0005886">
    <property type="term" value="C:plasma membrane"/>
    <property type="evidence" value="ECO:0007669"/>
    <property type="project" value="TreeGrafter"/>
</dbReference>
<feature type="transmembrane region" description="Helical" evidence="9">
    <location>
        <begin position="619"/>
        <end position="641"/>
    </location>
</feature>
<accession>A0A087TUA7</accession>
<dbReference type="AlphaFoldDB" id="A0A087TUA7"/>
<evidence type="ECO:0000256" key="9">
    <source>
        <dbReference type="SAM" id="Phobius"/>
    </source>
</evidence>
<comment type="similarity">
    <text evidence="2">Belongs to the ABC transporter superfamily. ABCG family. Eye pigment precursor importer (TC 3.A.1.204) subfamily.</text>
</comment>
<keyword evidence="5" id="KW-0547">Nucleotide-binding</keyword>
<dbReference type="OMA" id="NMQIVEF"/>
<dbReference type="OrthoDB" id="66620at2759"/>
<dbReference type="Proteomes" id="UP000054359">
    <property type="component" value="Unassembled WGS sequence"/>
</dbReference>
<keyword evidence="6" id="KW-0067">ATP-binding</keyword>
<dbReference type="STRING" id="407821.A0A087TUA7"/>
<dbReference type="InterPro" id="IPR003593">
    <property type="entry name" value="AAA+_ATPase"/>
</dbReference>
<dbReference type="InterPro" id="IPR013525">
    <property type="entry name" value="ABC2_TM"/>
</dbReference>
<feature type="transmembrane region" description="Helical" evidence="9">
    <location>
        <begin position="500"/>
        <end position="522"/>
    </location>
</feature>
<dbReference type="SUPFAM" id="SSF52540">
    <property type="entry name" value="P-loop containing nucleoside triphosphate hydrolases"/>
    <property type="match status" value="1"/>
</dbReference>
<gene>
    <name evidence="11" type="ORF">X975_13386</name>
</gene>
<dbReference type="Pfam" id="PF00005">
    <property type="entry name" value="ABC_tran"/>
    <property type="match status" value="1"/>
</dbReference>
<evidence type="ECO:0000256" key="1">
    <source>
        <dbReference type="ARBA" id="ARBA00004141"/>
    </source>
</evidence>
<dbReference type="PROSITE" id="PS50893">
    <property type="entry name" value="ABC_TRANSPORTER_2"/>
    <property type="match status" value="1"/>
</dbReference>
<dbReference type="Gene3D" id="3.40.50.300">
    <property type="entry name" value="P-loop containing nucleotide triphosphate hydrolases"/>
    <property type="match status" value="1"/>
</dbReference>
<dbReference type="PANTHER" id="PTHR48041:SF63">
    <property type="entry name" value="EARLY GENE AT 23, ISOFORM C"/>
    <property type="match status" value="1"/>
</dbReference>
<dbReference type="GO" id="GO:0016887">
    <property type="term" value="F:ATP hydrolysis activity"/>
    <property type="evidence" value="ECO:0007669"/>
    <property type="project" value="InterPro"/>
</dbReference>
<dbReference type="GO" id="GO:0005524">
    <property type="term" value="F:ATP binding"/>
    <property type="evidence" value="ECO:0007669"/>
    <property type="project" value="UniProtKB-KW"/>
</dbReference>
<protein>
    <submittedName>
        <fullName evidence="11">ABC transporter G family member 22</fullName>
    </submittedName>
</protein>